<dbReference type="PANTHER" id="PTHR13812:SF19">
    <property type="entry name" value="KETIMINE REDUCTASE MU-CRYSTALLIN"/>
    <property type="match status" value="1"/>
</dbReference>
<proteinExistence type="predicted"/>
<protein>
    <submittedName>
        <fullName evidence="1">Ornithine cyclodeaminase/mu-crystallin family protein</fullName>
    </submittedName>
</protein>
<dbReference type="DNASU" id="3195980"/>
<dbReference type="SUPFAM" id="SSF51735">
    <property type="entry name" value="NAD(P)-binding Rossmann-fold domains"/>
    <property type="match status" value="1"/>
</dbReference>
<dbReference type="HOGENOM" id="CLU_042088_3_3_5"/>
<dbReference type="eggNOG" id="COG2423">
    <property type="taxonomic scope" value="Bacteria"/>
</dbReference>
<dbReference type="InterPro" id="IPR036291">
    <property type="entry name" value="NAD(P)-bd_dom_sf"/>
</dbReference>
<dbReference type="PIRSF" id="PIRSF001439">
    <property type="entry name" value="CryM"/>
    <property type="match status" value="1"/>
</dbReference>
<evidence type="ECO:0000313" key="1">
    <source>
        <dbReference type="EMBL" id="AAV94281.1"/>
    </source>
</evidence>
<evidence type="ECO:0000313" key="2">
    <source>
        <dbReference type="Proteomes" id="UP000001023"/>
    </source>
</evidence>
<dbReference type="EMBL" id="CP000031">
    <property type="protein sequence ID" value="AAV94281.1"/>
    <property type="molecule type" value="Genomic_DNA"/>
</dbReference>
<reference evidence="1 2" key="1">
    <citation type="journal article" date="2004" name="Nature">
        <title>Genome sequence of Silicibacter pomeroyi reveals adaptations to the marine environment.</title>
        <authorList>
            <person name="Moran M.A."/>
            <person name="Buchan A."/>
            <person name="Gonzalez J.M."/>
            <person name="Heidelberg J.F."/>
            <person name="Whitman W.B."/>
            <person name="Kiene R.P."/>
            <person name="Henriksen J.R."/>
            <person name="King G.M."/>
            <person name="Belas R."/>
            <person name="Fuqua C."/>
            <person name="Brinkac L."/>
            <person name="Lewis M."/>
            <person name="Johri S."/>
            <person name="Weaver B."/>
            <person name="Pai G."/>
            <person name="Eisen J.A."/>
            <person name="Rahe E."/>
            <person name="Sheldon W.M."/>
            <person name="Ye W."/>
            <person name="Miller T.R."/>
            <person name="Carlton J."/>
            <person name="Rasko D.A."/>
            <person name="Paulsen I.T."/>
            <person name="Ren Q."/>
            <person name="Daugherty S.C."/>
            <person name="Deboy R.T."/>
            <person name="Dodson R.J."/>
            <person name="Durkin A.S."/>
            <person name="Madupu R."/>
            <person name="Nelson W.C."/>
            <person name="Sullivan S.A."/>
            <person name="Rosovitz M.J."/>
            <person name="Haft D.H."/>
            <person name="Selengut J."/>
            <person name="Ward N."/>
        </authorList>
    </citation>
    <scope>NUCLEOTIDE SEQUENCE [LARGE SCALE GENOMIC DNA]</scope>
    <source>
        <strain evidence="2">ATCC 700808 / DSM 15171 / DSS-3</strain>
    </source>
</reference>
<dbReference type="Pfam" id="PF02423">
    <property type="entry name" value="OCD_Mu_crystall"/>
    <property type="match status" value="1"/>
</dbReference>
<dbReference type="Proteomes" id="UP000001023">
    <property type="component" value="Chromosome"/>
</dbReference>
<dbReference type="PaxDb" id="246200-SPO0977"/>
<keyword evidence="2" id="KW-1185">Reference proteome</keyword>
<gene>
    <name evidence="1" type="ordered locus">SPO0977</name>
</gene>
<dbReference type="Gene3D" id="3.30.1780.10">
    <property type="entry name" value="ornithine cyclodeaminase, domain 1"/>
    <property type="match status" value="1"/>
</dbReference>
<dbReference type="InterPro" id="IPR023401">
    <property type="entry name" value="ODC_N"/>
</dbReference>
<dbReference type="GO" id="GO:0005737">
    <property type="term" value="C:cytoplasm"/>
    <property type="evidence" value="ECO:0007669"/>
    <property type="project" value="TreeGrafter"/>
</dbReference>
<dbReference type="PANTHER" id="PTHR13812">
    <property type="entry name" value="KETIMINE REDUCTASE MU-CRYSTALLIN"/>
    <property type="match status" value="1"/>
</dbReference>
<dbReference type="STRING" id="246200.SPO0977"/>
<organism evidence="1 2">
    <name type="scientific">Ruegeria pomeroyi (strain ATCC 700808 / DSM 15171 / DSS-3)</name>
    <name type="common">Silicibacter pomeroyi</name>
    <dbReference type="NCBI Taxonomy" id="246200"/>
    <lineage>
        <taxon>Bacteria</taxon>
        <taxon>Pseudomonadati</taxon>
        <taxon>Pseudomonadota</taxon>
        <taxon>Alphaproteobacteria</taxon>
        <taxon>Rhodobacterales</taxon>
        <taxon>Roseobacteraceae</taxon>
        <taxon>Ruegeria</taxon>
    </lineage>
</organism>
<dbReference type="KEGG" id="sil:SPO0977"/>
<dbReference type="AlphaFoldDB" id="Q5LUS6"/>
<dbReference type="Gene3D" id="3.40.50.720">
    <property type="entry name" value="NAD(P)-binding Rossmann-like Domain"/>
    <property type="match status" value="1"/>
</dbReference>
<dbReference type="InterPro" id="IPR003462">
    <property type="entry name" value="ODC_Mu_crystall"/>
</dbReference>
<name>Q5LUS6_RUEPO</name>
<reference evidence="1 2" key="2">
    <citation type="journal article" date="2014" name="Stand. Genomic Sci.">
        <title>An updated genome annotation for the model marine bacterium Ruegeria pomeroyi DSS-3.</title>
        <authorList>
            <person name="Rivers A.R."/>
            <person name="Smith C.B."/>
            <person name="Moran M.A."/>
        </authorList>
    </citation>
    <scope>GENOME REANNOTATION</scope>
    <source>
        <strain evidence="2">ATCC 700808 / DSM 15171 / DSS-3</strain>
    </source>
</reference>
<accession>Q5LUS6</accession>
<sequence>MGVRPAGPKGMSDFLILSDPDLDTLGITTDEIQTALEAAIRAQIRATVHVAPKSALLPGDGRYVMTTLATGNSPALTVVKSVMVSPDNPARGLPGTEGVLLVQDSETGQLRALMQAGWITRMRTAGLSALVARRLGDPAARVVAFIGAGAQARAHLAALCDLFPLQRAVILGRGAENIARLSAAARARGLQAEIADNPHQAIADADLVVSSVTLDHQMTPFLDARWLKPGAFASLTDTGLPWQPDGMAALDPLYIDDLAQEAANPRPMIDPARVGGDLAALLGEDLHSTNVNRHDPSRRAGFLFRGPAIADFALAALALHRAQSLGAGRDTAWPDATRPGQSPA</sequence>